<dbReference type="Proteomes" id="UP000320055">
    <property type="component" value="Unassembled WGS sequence"/>
</dbReference>
<dbReference type="EMBL" id="CAACVJ010000122">
    <property type="protein sequence ID" value="VEP13612.1"/>
    <property type="molecule type" value="Genomic_DNA"/>
</dbReference>
<keyword evidence="2" id="KW-1185">Reference proteome</keyword>
<dbReference type="SUPFAM" id="SSF53850">
    <property type="entry name" value="Periplasmic binding protein-like II"/>
    <property type="match status" value="1"/>
</dbReference>
<accession>A0A563VQ70</accession>
<gene>
    <name evidence="1" type="ORF">H1P_2080007</name>
</gene>
<name>A0A563VQ70_9CYAN</name>
<proteinExistence type="predicted"/>
<dbReference type="RefSeq" id="WP_186376100.1">
    <property type="nucleotide sequence ID" value="NZ_LR213957.1"/>
</dbReference>
<reference evidence="1 2" key="1">
    <citation type="submission" date="2019-01" db="EMBL/GenBank/DDBJ databases">
        <authorList>
            <person name="Brito A."/>
        </authorList>
    </citation>
    <scope>NUCLEOTIDE SEQUENCE [LARGE SCALE GENOMIC DNA]</scope>
    <source>
        <strain evidence="1">1</strain>
    </source>
</reference>
<dbReference type="Gene3D" id="3.40.190.10">
    <property type="entry name" value="Periplasmic binding protein-like II"/>
    <property type="match status" value="1"/>
</dbReference>
<evidence type="ECO:0000313" key="1">
    <source>
        <dbReference type="EMBL" id="VEP13612.1"/>
    </source>
</evidence>
<sequence length="58" mass="7028">MIYQEYDNTEKLKAIENFIKWVLSDGQKIAENYDYIYLPKKITEKAETALEQIKYTKY</sequence>
<evidence type="ECO:0000313" key="2">
    <source>
        <dbReference type="Proteomes" id="UP000320055"/>
    </source>
</evidence>
<organism evidence="1 2">
    <name type="scientific">Hyella patelloides LEGE 07179</name>
    <dbReference type="NCBI Taxonomy" id="945734"/>
    <lineage>
        <taxon>Bacteria</taxon>
        <taxon>Bacillati</taxon>
        <taxon>Cyanobacteriota</taxon>
        <taxon>Cyanophyceae</taxon>
        <taxon>Pleurocapsales</taxon>
        <taxon>Hyellaceae</taxon>
        <taxon>Hyella</taxon>
    </lineage>
</organism>
<protein>
    <recommendedName>
        <fullName evidence="3">Phosphate-binding protein PstS</fullName>
    </recommendedName>
</protein>
<dbReference type="AlphaFoldDB" id="A0A563VQ70"/>
<evidence type="ECO:0008006" key="3">
    <source>
        <dbReference type="Google" id="ProtNLM"/>
    </source>
</evidence>